<protein>
    <submittedName>
        <fullName evidence="1">Uncharacterized protein</fullName>
    </submittedName>
</protein>
<dbReference type="AlphaFoldDB" id="A0A923MNP1"/>
<sequence length="118" mass="13815">CMTMNPFEQSTQQLLRFLTSHAEWEVIDYIRQEIQHDAPESVPTADELLTFFRSPDAPTALDTYQQMLVTDKLLEYAEISLRTLCDLIRYQQLKELGVVHSAKEFIQLFHPDEQEDIP</sequence>
<name>A0A923MNP1_9FIRM</name>
<comment type="caution">
    <text evidence="1">The sequence shown here is derived from an EMBL/GenBank/DDBJ whole genome shotgun (WGS) entry which is preliminary data.</text>
</comment>
<evidence type="ECO:0000313" key="2">
    <source>
        <dbReference type="Proteomes" id="UP000620327"/>
    </source>
</evidence>
<evidence type="ECO:0000313" key="1">
    <source>
        <dbReference type="EMBL" id="MBC5772172.1"/>
    </source>
</evidence>
<gene>
    <name evidence="1" type="ORF">H8Z83_17970</name>
</gene>
<reference evidence="1" key="1">
    <citation type="submission" date="2020-08" db="EMBL/GenBank/DDBJ databases">
        <title>Genome public.</title>
        <authorList>
            <person name="Liu C."/>
            <person name="Sun Q."/>
        </authorList>
    </citation>
    <scope>NUCLEOTIDE SEQUENCE</scope>
    <source>
        <strain evidence="1">BX15</strain>
    </source>
</reference>
<keyword evidence="2" id="KW-1185">Reference proteome</keyword>
<organism evidence="1 2">
    <name type="scientific">Dysosmobacter segnis</name>
    <dbReference type="NCBI Taxonomy" id="2763042"/>
    <lineage>
        <taxon>Bacteria</taxon>
        <taxon>Bacillati</taxon>
        <taxon>Bacillota</taxon>
        <taxon>Clostridia</taxon>
        <taxon>Eubacteriales</taxon>
        <taxon>Oscillospiraceae</taxon>
        <taxon>Dysosmobacter</taxon>
    </lineage>
</organism>
<accession>A0A923MNP1</accession>
<proteinExistence type="predicted"/>
<feature type="non-terminal residue" evidence="1">
    <location>
        <position position="1"/>
    </location>
</feature>
<dbReference type="RefSeq" id="WP_187016312.1">
    <property type="nucleotide sequence ID" value="NZ_JACOQI010000037.1"/>
</dbReference>
<dbReference type="Proteomes" id="UP000620327">
    <property type="component" value="Unassembled WGS sequence"/>
</dbReference>
<dbReference type="EMBL" id="JACOQI010000037">
    <property type="protein sequence ID" value="MBC5772172.1"/>
    <property type="molecule type" value="Genomic_DNA"/>
</dbReference>